<dbReference type="KEGG" id="sbar:H5V43_03710"/>
<dbReference type="AlphaFoldDB" id="A0A7M2GHR7"/>
<name>A0A7M2GHR7_SPHSA</name>
<sequence length="143" mass="15869">MARSGSRTYKLRLSDQGIDLFLACHCRLARLVRDFIPYGATLSVAVLLLDRLAVEDIAAELETRACDQLAGDIERFVGCSNELANVMRRVVERLEASEQFGCKPPIGKLYIVGLVSFKVVEDGELTDAYRSTASRRAGRETEN</sequence>
<dbReference type="Proteomes" id="UP000593663">
    <property type="component" value="Chromosome 1"/>
</dbReference>
<evidence type="ECO:0000313" key="2">
    <source>
        <dbReference type="Proteomes" id="UP000593663"/>
    </source>
</evidence>
<proteinExistence type="predicted"/>
<dbReference type="RefSeq" id="WP_025549870.1">
    <property type="nucleotide sequence ID" value="NZ_BATN01000059.1"/>
</dbReference>
<reference evidence="2" key="1">
    <citation type="submission" date="2020-08" db="EMBL/GenBank/DDBJ databases">
        <title>Complete genome sequence of Sphingobium barthaii strain KK22, a high-molecular-weight polycyclic aromatic hydrocarbon-degrading soil bacterium.</title>
        <authorList>
            <person name="Mori J.F."/>
            <person name="Kanaly R.A."/>
        </authorList>
    </citation>
    <scope>NUCLEOTIDE SEQUENCE [LARGE SCALE GENOMIC DNA]</scope>
    <source>
        <strain evidence="2">KK22</strain>
    </source>
</reference>
<protein>
    <submittedName>
        <fullName evidence="1">Uncharacterized protein</fullName>
    </submittedName>
</protein>
<gene>
    <name evidence="1" type="ORF">H5V43_03710</name>
</gene>
<organism evidence="1 2">
    <name type="scientific">Sphingobium fuliginis (strain ATCC 27551)</name>
    <dbReference type="NCBI Taxonomy" id="336203"/>
    <lineage>
        <taxon>Bacteria</taxon>
        <taxon>Pseudomonadati</taxon>
        <taxon>Pseudomonadota</taxon>
        <taxon>Alphaproteobacteria</taxon>
        <taxon>Sphingomonadales</taxon>
        <taxon>Sphingomonadaceae</taxon>
        <taxon>Sphingobium</taxon>
    </lineage>
</organism>
<accession>A0A7M2GHR7</accession>
<dbReference type="EMBL" id="CP060035">
    <property type="protein sequence ID" value="QOT72264.1"/>
    <property type="molecule type" value="Genomic_DNA"/>
</dbReference>
<evidence type="ECO:0000313" key="1">
    <source>
        <dbReference type="EMBL" id="QOT72264.1"/>
    </source>
</evidence>